<organism evidence="2 3">
    <name type="scientific">Pleurodeles waltl</name>
    <name type="common">Iberian ribbed newt</name>
    <dbReference type="NCBI Taxonomy" id="8319"/>
    <lineage>
        <taxon>Eukaryota</taxon>
        <taxon>Metazoa</taxon>
        <taxon>Chordata</taxon>
        <taxon>Craniata</taxon>
        <taxon>Vertebrata</taxon>
        <taxon>Euteleostomi</taxon>
        <taxon>Amphibia</taxon>
        <taxon>Batrachia</taxon>
        <taxon>Caudata</taxon>
        <taxon>Salamandroidea</taxon>
        <taxon>Salamandridae</taxon>
        <taxon>Pleurodelinae</taxon>
        <taxon>Pleurodeles</taxon>
    </lineage>
</organism>
<proteinExistence type="predicted"/>
<dbReference type="EMBL" id="JANPWB010000011">
    <property type="protein sequence ID" value="KAJ1130338.1"/>
    <property type="molecule type" value="Genomic_DNA"/>
</dbReference>
<dbReference type="Proteomes" id="UP001066276">
    <property type="component" value="Chromosome 7"/>
</dbReference>
<feature type="region of interest" description="Disordered" evidence="1">
    <location>
        <begin position="55"/>
        <end position="76"/>
    </location>
</feature>
<accession>A0AAV7PV23</accession>
<feature type="region of interest" description="Disordered" evidence="1">
    <location>
        <begin position="1"/>
        <end position="27"/>
    </location>
</feature>
<keyword evidence="3" id="KW-1185">Reference proteome</keyword>
<dbReference type="AlphaFoldDB" id="A0AAV7PV23"/>
<protein>
    <submittedName>
        <fullName evidence="2">Uncharacterized protein</fullName>
    </submittedName>
</protein>
<gene>
    <name evidence="2" type="ORF">NDU88_008691</name>
</gene>
<evidence type="ECO:0000313" key="3">
    <source>
        <dbReference type="Proteomes" id="UP001066276"/>
    </source>
</evidence>
<name>A0AAV7PV23_PLEWA</name>
<evidence type="ECO:0000256" key="1">
    <source>
        <dbReference type="SAM" id="MobiDB-lite"/>
    </source>
</evidence>
<reference evidence="2" key="1">
    <citation type="journal article" date="2022" name="bioRxiv">
        <title>Sequencing and chromosome-scale assembly of the giantPleurodeles waltlgenome.</title>
        <authorList>
            <person name="Brown T."/>
            <person name="Elewa A."/>
            <person name="Iarovenko S."/>
            <person name="Subramanian E."/>
            <person name="Araus A.J."/>
            <person name="Petzold A."/>
            <person name="Susuki M."/>
            <person name="Suzuki K.-i.T."/>
            <person name="Hayashi T."/>
            <person name="Toyoda A."/>
            <person name="Oliveira C."/>
            <person name="Osipova E."/>
            <person name="Leigh N.D."/>
            <person name="Simon A."/>
            <person name="Yun M.H."/>
        </authorList>
    </citation>
    <scope>NUCLEOTIDE SEQUENCE</scope>
    <source>
        <strain evidence="2">20211129_DDA</strain>
        <tissue evidence="2">Liver</tissue>
    </source>
</reference>
<evidence type="ECO:0000313" key="2">
    <source>
        <dbReference type="EMBL" id="KAJ1130338.1"/>
    </source>
</evidence>
<feature type="compositionally biased region" description="Acidic residues" evidence="1">
    <location>
        <begin position="14"/>
        <end position="27"/>
    </location>
</feature>
<sequence>MSCTAGTMHRESKEEDEVVDKENEDEELEEHTDCCGCGLQRHQLILRIQSRLHSHDALPSPAPPAKRLALCGGAGS</sequence>
<comment type="caution">
    <text evidence="2">The sequence shown here is derived from an EMBL/GenBank/DDBJ whole genome shotgun (WGS) entry which is preliminary data.</text>
</comment>